<evidence type="ECO:0000313" key="3">
    <source>
        <dbReference type="EMBL" id="CAF0726873.1"/>
    </source>
</evidence>
<name>A0A813MVE7_9BILA</name>
<proteinExistence type="predicted"/>
<keyword evidence="4" id="KW-1185">Reference proteome</keyword>
<sequence>MYPKFYSKSKNEIKSPINSTITTDSLDEEKPSYNFLSKIEEAILRSLSPLKFDETEEITVLGEKGLWVNKSEVQNWTGEIPLDKYEINHDLNPEIIKKKNPLDLNYIQELAVRYLKPPTPEAPGDIIIKYENNTYTKPAPPIIIRQQPPRPKTPEPIVIREAPPPPPKIIGKKVITISGQKIPPQPRKVVIERLAEFPPKPQSILIERWLPYKPAKRKVILQKSDETSEPQKPKNLIIEWQPPKLTIKREVKYLGIVRADPKEYENRYGKKLISSQNMPDYAKEIIPPSGLKLAANTTNSVPKLEGDLEALRLIDLDKEGLSDYKPQLEQDFNKTGSKFLDLQSLNIIFNHLDKNSDGKINIEDARHLICFLNEYLNKMFSNIIIDQLVQLLPNQVTFVDFKNIYEKFFI</sequence>
<dbReference type="OrthoDB" id="10067099at2759"/>
<feature type="domain" description="EF-hand" evidence="2">
    <location>
        <begin position="340"/>
        <end position="375"/>
    </location>
</feature>
<comment type="caution">
    <text evidence="3">The sequence shown here is derived from an EMBL/GenBank/DDBJ whole genome shotgun (WGS) entry which is preliminary data.</text>
</comment>
<organism evidence="3 4">
    <name type="scientific">Brachionus calyciflorus</name>
    <dbReference type="NCBI Taxonomy" id="104777"/>
    <lineage>
        <taxon>Eukaryota</taxon>
        <taxon>Metazoa</taxon>
        <taxon>Spiralia</taxon>
        <taxon>Gnathifera</taxon>
        <taxon>Rotifera</taxon>
        <taxon>Eurotatoria</taxon>
        <taxon>Monogononta</taxon>
        <taxon>Pseudotrocha</taxon>
        <taxon>Ploima</taxon>
        <taxon>Brachionidae</taxon>
        <taxon>Brachionus</taxon>
    </lineage>
</organism>
<reference evidence="3" key="1">
    <citation type="submission" date="2021-02" db="EMBL/GenBank/DDBJ databases">
        <authorList>
            <person name="Nowell W R."/>
        </authorList>
    </citation>
    <scope>NUCLEOTIDE SEQUENCE</scope>
    <source>
        <strain evidence="3">Ploen Becks lab</strain>
    </source>
</reference>
<dbReference type="Proteomes" id="UP000663879">
    <property type="component" value="Unassembled WGS sequence"/>
</dbReference>
<dbReference type="PROSITE" id="PS50222">
    <property type="entry name" value="EF_HAND_2"/>
    <property type="match status" value="1"/>
</dbReference>
<accession>A0A813MVE7</accession>
<dbReference type="InterPro" id="IPR002048">
    <property type="entry name" value="EF_hand_dom"/>
</dbReference>
<feature type="region of interest" description="Disordered" evidence="1">
    <location>
        <begin position="139"/>
        <end position="163"/>
    </location>
</feature>
<protein>
    <recommendedName>
        <fullName evidence="2">EF-hand domain-containing protein</fullName>
    </recommendedName>
</protein>
<dbReference type="InterPro" id="IPR011992">
    <property type="entry name" value="EF-hand-dom_pair"/>
</dbReference>
<dbReference type="EMBL" id="CAJNOC010000204">
    <property type="protein sequence ID" value="CAF0726873.1"/>
    <property type="molecule type" value="Genomic_DNA"/>
</dbReference>
<evidence type="ECO:0000313" key="4">
    <source>
        <dbReference type="Proteomes" id="UP000663879"/>
    </source>
</evidence>
<dbReference type="AlphaFoldDB" id="A0A813MVE7"/>
<gene>
    <name evidence="3" type="ORF">OXX778_LOCUS2576</name>
</gene>
<dbReference type="SUPFAM" id="SSF47473">
    <property type="entry name" value="EF-hand"/>
    <property type="match status" value="1"/>
</dbReference>
<evidence type="ECO:0000256" key="1">
    <source>
        <dbReference type="SAM" id="MobiDB-lite"/>
    </source>
</evidence>
<evidence type="ECO:0000259" key="2">
    <source>
        <dbReference type="PROSITE" id="PS50222"/>
    </source>
</evidence>
<dbReference type="GO" id="GO:0005509">
    <property type="term" value="F:calcium ion binding"/>
    <property type="evidence" value="ECO:0007669"/>
    <property type="project" value="InterPro"/>
</dbReference>